<feature type="signal peptide" evidence="1">
    <location>
        <begin position="1"/>
        <end position="22"/>
    </location>
</feature>
<evidence type="ECO:0000259" key="2">
    <source>
        <dbReference type="SMART" id="SM00198"/>
    </source>
</evidence>
<dbReference type="SMART" id="SM00198">
    <property type="entry name" value="SCP"/>
    <property type="match status" value="1"/>
</dbReference>
<dbReference type="OMA" id="RYQRDKM"/>
<protein>
    <submittedName>
        <fullName evidence="3">PR-1-like protein</fullName>
    </submittedName>
</protein>
<sequence>MAPPFILSAVIALALSAVSVAAGYIEAGSSDAVSYLNAHNSVRAAYNAEPLTWSNELSFLAYQWAGACNFEHTWGSMGAYGENIAAGTGSFSIVDAVGMFTQGVADFDPYDPSYSDFTQVVWQSTTELGCGYASCKGIFDETAIMHVCFYNPSGNIIGELL</sequence>
<evidence type="ECO:0000313" key="3">
    <source>
        <dbReference type="EMBL" id="EIW82287.1"/>
    </source>
</evidence>
<accession>A0A5M3MTB6</accession>
<dbReference type="RefSeq" id="XP_007767340.1">
    <property type="nucleotide sequence ID" value="XM_007769150.1"/>
</dbReference>
<dbReference type="Proteomes" id="UP000053558">
    <property type="component" value="Unassembled WGS sequence"/>
</dbReference>
<keyword evidence="1" id="KW-0732">Signal</keyword>
<proteinExistence type="predicted"/>
<dbReference type="AlphaFoldDB" id="A0A5M3MTB6"/>
<dbReference type="InterPro" id="IPR014044">
    <property type="entry name" value="CAP_dom"/>
</dbReference>
<reference evidence="4" key="1">
    <citation type="journal article" date="2012" name="Science">
        <title>The Paleozoic origin of enzymatic lignin decomposition reconstructed from 31 fungal genomes.</title>
        <authorList>
            <person name="Floudas D."/>
            <person name="Binder M."/>
            <person name="Riley R."/>
            <person name="Barry K."/>
            <person name="Blanchette R.A."/>
            <person name="Henrissat B."/>
            <person name="Martinez A.T."/>
            <person name="Otillar R."/>
            <person name="Spatafora J.W."/>
            <person name="Yadav J.S."/>
            <person name="Aerts A."/>
            <person name="Benoit I."/>
            <person name="Boyd A."/>
            <person name="Carlson A."/>
            <person name="Copeland A."/>
            <person name="Coutinho P.M."/>
            <person name="de Vries R.P."/>
            <person name="Ferreira P."/>
            <person name="Findley K."/>
            <person name="Foster B."/>
            <person name="Gaskell J."/>
            <person name="Glotzer D."/>
            <person name="Gorecki P."/>
            <person name="Heitman J."/>
            <person name="Hesse C."/>
            <person name="Hori C."/>
            <person name="Igarashi K."/>
            <person name="Jurgens J.A."/>
            <person name="Kallen N."/>
            <person name="Kersten P."/>
            <person name="Kohler A."/>
            <person name="Kuees U."/>
            <person name="Kumar T.K.A."/>
            <person name="Kuo A."/>
            <person name="LaButti K."/>
            <person name="Larrondo L.F."/>
            <person name="Lindquist E."/>
            <person name="Ling A."/>
            <person name="Lombard V."/>
            <person name="Lucas S."/>
            <person name="Lundell T."/>
            <person name="Martin R."/>
            <person name="McLaughlin D.J."/>
            <person name="Morgenstern I."/>
            <person name="Morin E."/>
            <person name="Murat C."/>
            <person name="Nagy L.G."/>
            <person name="Nolan M."/>
            <person name="Ohm R.A."/>
            <person name="Patyshakuliyeva A."/>
            <person name="Rokas A."/>
            <person name="Ruiz-Duenas F.J."/>
            <person name="Sabat G."/>
            <person name="Salamov A."/>
            <person name="Samejima M."/>
            <person name="Schmutz J."/>
            <person name="Slot J.C."/>
            <person name="St John F."/>
            <person name="Stenlid J."/>
            <person name="Sun H."/>
            <person name="Sun S."/>
            <person name="Syed K."/>
            <person name="Tsang A."/>
            <person name="Wiebenga A."/>
            <person name="Young D."/>
            <person name="Pisabarro A."/>
            <person name="Eastwood D.C."/>
            <person name="Martin F."/>
            <person name="Cullen D."/>
            <person name="Grigoriev I.V."/>
            <person name="Hibbett D.S."/>
        </authorList>
    </citation>
    <scope>NUCLEOTIDE SEQUENCE [LARGE SCALE GENOMIC DNA]</scope>
    <source>
        <strain evidence="4">RWD-64-598 SS2</strain>
    </source>
</reference>
<dbReference type="Pfam" id="PF00188">
    <property type="entry name" value="CAP"/>
    <property type="match status" value="1"/>
</dbReference>
<dbReference type="InterPro" id="IPR001283">
    <property type="entry name" value="CRISP-related"/>
</dbReference>
<dbReference type="Gene3D" id="3.40.33.10">
    <property type="entry name" value="CAP"/>
    <property type="match status" value="1"/>
</dbReference>
<feature type="chain" id="PRO_5024433396" evidence="1">
    <location>
        <begin position="23"/>
        <end position="161"/>
    </location>
</feature>
<evidence type="ECO:0000256" key="1">
    <source>
        <dbReference type="SAM" id="SignalP"/>
    </source>
</evidence>
<keyword evidence="4" id="KW-1185">Reference proteome</keyword>
<dbReference type="KEGG" id="cput:CONPUDRAFT_53881"/>
<name>A0A5M3MTB6_CONPW</name>
<dbReference type="PRINTS" id="PR00837">
    <property type="entry name" value="V5TPXLIKE"/>
</dbReference>
<evidence type="ECO:0000313" key="4">
    <source>
        <dbReference type="Proteomes" id="UP000053558"/>
    </source>
</evidence>
<dbReference type="PANTHER" id="PTHR10334">
    <property type="entry name" value="CYSTEINE-RICH SECRETORY PROTEIN-RELATED"/>
    <property type="match status" value="1"/>
</dbReference>
<feature type="domain" description="SCP" evidence="2">
    <location>
        <begin position="30"/>
        <end position="158"/>
    </location>
</feature>
<dbReference type="GeneID" id="19207615"/>
<comment type="caution">
    <text evidence="3">The sequence shown here is derived from an EMBL/GenBank/DDBJ whole genome shotgun (WGS) entry which is preliminary data.</text>
</comment>
<dbReference type="SUPFAM" id="SSF55797">
    <property type="entry name" value="PR-1-like"/>
    <property type="match status" value="1"/>
</dbReference>
<dbReference type="InterPro" id="IPR035940">
    <property type="entry name" value="CAP_sf"/>
</dbReference>
<organism evidence="3 4">
    <name type="scientific">Coniophora puteana (strain RWD-64-598)</name>
    <name type="common">Brown rot fungus</name>
    <dbReference type="NCBI Taxonomy" id="741705"/>
    <lineage>
        <taxon>Eukaryota</taxon>
        <taxon>Fungi</taxon>
        <taxon>Dikarya</taxon>
        <taxon>Basidiomycota</taxon>
        <taxon>Agaricomycotina</taxon>
        <taxon>Agaricomycetes</taxon>
        <taxon>Agaricomycetidae</taxon>
        <taxon>Boletales</taxon>
        <taxon>Coniophorineae</taxon>
        <taxon>Coniophoraceae</taxon>
        <taxon>Coniophora</taxon>
    </lineage>
</organism>
<dbReference type="EMBL" id="JH711577">
    <property type="protein sequence ID" value="EIW82287.1"/>
    <property type="molecule type" value="Genomic_DNA"/>
</dbReference>
<dbReference type="OrthoDB" id="337038at2759"/>
<gene>
    <name evidence="3" type="ORF">CONPUDRAFT_53881</name>
</gene>